<evidence type="ECO:0000313" key="3">
    <source>
        <dbReference type="Proteomes" id="UP000263900"/>
    </source>
</evidence>
<protein>
    <submittedName>
        <fullName evidence="2">DinB family protein</fullName>
    </submittedName>
</protein>
<dbReference type="InterPro" id="IPR024775">
    <property type="entry name" value="DinB-like"/>
</dbReference>
<dbReference type="AlphaFoldDB" id="A0A3B7N3I3"/>
<feature type="domain" description="DinB-like" evidence="1">
    <location>
        <begin position="13"/>
        <end position="145"/>
    </location>
</feature>
<reference evidence="2 3" key="1">
    <citation type="submission" date="2018-09" db="EMBL/GenBank/DDBJ databases">
        <title>Genome sequencing of strain 6GH32-13.</title>
        <authorList>
            <person name="Weon H.-Y."/>
            <person name="Heo J."/>
            <person name="Kwon S.-W."/>
        </authorList>
    </citation>
    <scope>NUCLEOTIDE SEQUENCE [LARGE SCALE GENOMIC DNA]</scope>
    <source>
        <strain evidence="2 3">5GH32-13</strain>
    </source>
</reference>
<accession>A0A3B7N3I3</accession>
<dbReference type="KEGG" id="pseg:D3H65_23520"/>
<dbReference type="EMBL" id="CP032157">
    <property type="protein sequence ID" value="AXY76781.1"/>
    <property type="molecule type" value="Genomic_DNA"/>
</dbReference>
<evidence type="ECO:0000259" key="1">
    <source>
        <dbReference type="Pfam" id="PF12867"/>
    </source>
</evidence>
<dbReference type="Pfam" id="PF12867">
    <property type="entry name" value="DinB_2"/>
    <property type="match status" value="1"/>
</dbReference>
<name>A0A3B7N3I3_9BACT</name>
<dbReference type="Gene3D" id="1.20.120.450">
    <property type="entry name" value="dinb family like domain"/>
    <property type="match status" value="1"/>
</dbReference>
<gene>
    <name evidence="2" type="ORF">D3H65_23520</name>
</gene>
<dbReference type="OrthoDB" id="1431064at2"/>
<evidence type="ECO:0000313" key="2">
    <source>
        <dbReference type="EMBL" id="AXY76781.1"/>
    </source>
</evidence>
<sequence>MALSVAITTRLQYQHESIQELIAGLSEQELKQRVQPDKWSAFEQIAHLTAYQPLFLKRLYKIVQEDSPGFDRYVAEQDEDFPAMLQKPLMTLLEELAALRLIICKYLTDMPDEVLQRRGRHPKYGLLTIPEWSNFFLLHEAHHLYHVFMLTRELRLQQP</sequence>
<organism evidence="2 3">
    <name type="scientific">Paraflavitalea soli</name>
    <dbReference type="NCBI Taxonomy" id="2315862"/>
    <lineage>
        <taxon>Bacteria</taxon>
        <taxon>Pseudomonadati</taxon>
        <taxon>Bacteroidota</taxon>
        <taxon>Chitinophagia</taxon>
        <taxon>Chitinophagales</taxon>
        <taxon>Chitinophagaceae</taxon>
        <taxon>Paraflavitalea</taxon>
    </lineage>
</organism>
<keyword evidence="3" id="KW-1185">Reference proteome</keyword>
<proteinExistence type="predicted"/>
<dbReference type="RefSeq" id="WP_119052658.1">
    <property type="nucleotide sequence ID" value="NZ_CP032157.1"/>
</dbReference>
<dbReference type="InterPro" id="IPR034660">
    <property type="entry name" value="DinB/YfiT-like"/>
</dbReference>
<dbReference type="Proteomes" id="UP000263900">
    <property type="component" value="Chromosome"/>
</dbReference>
<dbReference type="SUPFAM" id="SSF109854">
    <property type="entry name" value="DinB/YfiT-like putative metalloenzymes"/>
    <property type="match status" value="1"/>
</dbReference>